<dbReference type="InterPro" id="IPR050927">
    <property type="entry name" value="TRPM"/>
</dbReference>
<accession>A0ABS5Y2C7</accession>
<organism evidence="2 3">
    <name type="scientific">Leptothoe kymatousa TAU-MAC 1615</name>
    <dbReference type="NCBI Taxonomy" id="2364775"/>
    <lineage>
        <taxon>Bacteria</taxon>
        <taxon>Bacillati</taxon>
        <taxon>Cyanobacteriota</taxon>
        <taxon>Cyanophyceae</taxon>
        <taxon>Nodosilineales</taxon>
        <taxon>Cymatolegaceae</taxon>
        <taxon>Leptothoe</taxon>
        <taxon>Leptothoe kymatousa</taxon>
    </lineage>
</organism>
<dbReference type="Pfam" id="PF18171">
    <property type="entry name" value="LSDAT_prok"/>
    <property type="match status" value="1"/>
</dbReference>
<reference evidence="2 3" key="1">
    <citation type="journal article" date="2021" name="Mar. Drugs">
        <title>Genome Reduction and Secondary Metabolism of the Marine Sponge-Associated Cyanobacterium Leptothoe.</title>
        <authorList>
            <person name="Konstantinou D."/>
            <person name="Popin R.V."/>
            <person name="Fewer D.P."/>
            <person name="Sivonen K."/>
            <person name="Gkelis S."/>
        </authorList>
    </citation>
    <scope>NUCLEOTIDE SEQUENCE [LARGE SCALE GENOMIC DNA]</scope>
    <source>
        <strain evidence="2 3">TAU-MAC 1615</strain>
    </source>
</reference>
<evidence type="ECO:0000259" key="1">
    <source>
        <dbReference type="Pfam" id="PF18171"/>
    </source>
</evidence>
<keyword evidence="3" id="KW-1185">Reference proteome</keyword>
<gene>
    <name evidence="2" type="ORF">IXB28_07205</name>
</gene>
<sequence>MPKTSAYGLTEHTFSNGQLAKILKVNTDTAYGHALSSIGLNGPTPTLLVIGGASLMSPESQAKLIQFFNGPLAAFSQRQNITVLDGGTDAGVIHMMGHARNHVQGRFNLVGVAPLNMVIFPGDDLPQPIEDPDDPPAELEPHHTHFFLVPGKTWGSESRWLAGLSETLAGSSPTMTLLINGGQISLKDMRVNLELGRKVTVVAGSGRLADKVANTISGAMPPEDEQIQQLVSMYYPKQISVFDLLNSSLDDLQTQLKHHFNVE</sequence>
<name>A0ABS5Y2C7_9CYAN</name>
<evidence type="ECO:0000313" key="3">
    <source>
        <dbReference type="Proteomes" id="UP001196661"/>
    </source>
</evidence>
<evidence type="ECO:0000313" key="2">
    <source>
        <dbReference type="EMBL" id="MBT9311989.1"/>
    </source>
</evidence>
<dbReference type="PANTHER" id="PTHR13800:SF12">
    <property type="entry name" value="TRANSIENT RECEPTOR POTENTIAL CATION CHANNEL SUBFAMILY M MEMBER-LIKE 2"/>
    <property type="match status" value="1"/>
</dbReference>
<dbReference type="EMBL" id="JADOER010000004">
    <property type="protein sequence ID" value="MBT9311989.1"/>
    <property type="molecule type" value="Genomic_DNA"/>
</dbReference>
<feature type="domain" description="LSDAT prokaryote" evidence="1">
    <location>
        <begin position="45"/>
        <end position="244"/>
    </location>
</feature>
<proteinExistence type="predicted"/>
<dbReference type="Proteomes" id="UP001196661">
    <property type="component" value="Unassembled WGS sequence"/>
</dbReference>
<dbReference type="InterPro" id="IPR041482">
    <property type="entry name" value="LSDAT_prok"/>
</dbReference>
<dbReference type="RefSeq" id="WP_215617838.1">
    <property type="nucleotide sequence ID" value="NZ_JADOER010000004.1"/>
</dbReference>
<protein>
    <recommendedName>
        <fullName evidence="1">LSDAT prokaryote domain-containing protein</fullName>
    </recommendedName>
</protein>
<comment type="caution">
    <text evidence="2">The sequence shown here is derived from an EMBL/GenBank/DDBJ whole genome shotgun (WGS) entry which is preliminary data.</text>
</comment>
<dbReference type="PANTHER" id="PTHR13800">
    <property type="entry name" value="TRANSIENT RECEPTOR POTENTIAL CATION CHANNEL, SUBFAMILY M, MEMBER 6"/>
    <property type="match status" value="1"/>
</dbReference>